<evidence type="ECO:0000259" key="3">
    <source>
        <dbReference type="PROSITE" id="PS50206"/>
    </source>
</evidence>
<feature type="domain" description="Rhodanese" evidence="3">
    <location>
        <begin position="47"/>
        <end position="154"/>
    </location>
</feature>
<dbReference type="PANTHER" id="PTHR43855">
    <property type="entry name" value="THIOSULFATE SULFURTRANSFERASE"/>
    <property type="match status" value="1"/>
</dbReference>
<dbReference type="GO" id="GO:0004792">
    <property type="term" value="F:thiosulfate-cyanide sulfurtransferase activity"/>
    <property type="evidence" value="ECO:0007669"/>
    <property type="project" value="InterPro"/>
</dbReference>
<dbReference type="InterPro" id="IPR036873">
    <property type="entry name" value="Rhodanese-like_dom_sf"/>
</dbReference>
<feature type="signal peptide" evidence="2">
    <location>
        <begin position="1"/>
        <end position="32"/>
    </location>
</feature>
<evidence type="ECO:0000313" key="5">
    <source>
        <dbReference type="Proteomes" id="UP000501466"/>
    </source>
</evidence>
<dbReference type="RefSeq" id="WP_173292180.1">
    <property type="nucleotide sequence ID" value="NZ_AP021888.1"/>
</dbReference>
<keyword evidence="5" id="KW-1185">Reference proteome</keyword>
<name>A0A6F8PQV4_9GAMM</name>
<evidence type="ECO:0000256" key="2">
    <source>
        <dbReference type="SAM" id="SignalP"/>
    </source>
</evidence>
<reference evidence="5" key="1">
    <citation type="submission" date="2019-11" db="EMBL/GenBank/DDBJ databases">
        <title>Isolation and characterization of two novel species in the genus Thiomicrorhabdus.</title>
        <authorList>
            <person name="Mochizuki J."/>
            <person name="Kojima H."/>
            <person name="Fukui M."/>
        </authorList>
    </citation>
    <scope>NUCLEOTIDE SEQUENCE [LARGE SCALE GENOMIC DNA]</scope>
    <source>
        <strain evidence="5">AkT22</strain>
    </source>
</reference>
<dbReference type="PANTHER" id="PTHR43855:SF1">
    <property type="entry name" value="THIOSULFATE SULFURTRANSFERASE"/>
    <property type="match status" value="1"/>
</dbReference>
<feature type="domain" description="Rhodanese" evidence="3">
    <location>
        <begin position="184"/>
        <end position="295"/>
    </location>
</feature>
<accession>A0A6F8PQV4</accession>
<keyword evidence="4" id="KW-0808">Transferase</keyword>
<feature type="chain" id="PRO_5026090949" evidence="2">
    <location>
        <begin position="33"/>
        <end position="302"/>
    </location>
</feature>
<dbReference type="CDD" id="cd01448">
    <property type="entry name" value="TST_Repeat_1"/>
    <property type="match status" value="1"/>
</dbReference>
<dbReference type="InterPro" id="IPR001763">
    <property type="entry name" value="Rhodanese-like_dom"/>
</dbReference>
<dbReference type="Proteomes" id="UP000501466">
    <property type="component" value="Chromosome"/>
</dbReference>
<organism evidence="4 5">
    <name type="scientific">Thiosulfativibrio zosterae</name>
    <dbReference type="NCBI Taxonomy" id="2675053"/>
    <lineage>
        <taxon>Bacteria</taxon>
        <taxon>Pseudomonadati</taxon>
        <taxon>Pseudomonadota</taxon>
        <taxon>Gammaproteobacteria</taxon>
        <taxon>Thiotrichales</taxon>
        <taxon>Piscirickettsiaceae</taxon>
        <taxon>Thiosulfativibrio</taxon>
    </lineage>
</organism>
<keyword evidence="1" id="KW-0677">Repeat</keyword>
<sequence length="302" mass="33230">MNQKLLDLLSRNSLIFVISLSFALLSMSATQAAESELRISPQALQKQLDQFVILDARPASDYLVSHIPGALNFPVADTYAHKATNGKIIEPQAMQAKLRSLGISVNQPVVVYDQGQLLDAARLFWALEVYGLNQVKLLNQGFAGWQKAQLATDATLPKVTPSDYVTNIQSNRLATRFTTLLASKNPNQIIIDARPEDAYLGKVSSAKRYGHILSAINIPASHNLTQDNDLSNLQSLAELKSLYQAIPHTSKVIIYCAIGRISSTNYLALRELGYDVANYDASWNEWGNDDLLPITSYANLAP</sequence>
<evidence type="ECO:0000256" key="1">
    <source>
        <dbReference type="ARBA" id="ARBA00022737"/>
    </source>
</evidence>
<evidence type="ECO:0000313" key="4">
    <source>
        <dbReference type="EMBL" id="BBP44466.1"/>
    </source>
</evidence>
<dbReference type="KEGG" id="tzo:THMIRHAT_22120"/>
<dbReference type="SMART" id="SM00450">
    <property type="entry name" value="RHOD"/>
    <property type="match status" value="2"/>
</dbReference>
<dbReference type="EMBL" id="AP021888">
    <property type="protein sequence ID" value="BBP44466.1"/>
    <property type="molecule type" value="Genomic_DNA"/>
</dbReference>
<dbReference type="InterPro" id="IPR051126">
    <property type="entry name" value="Thiosulfate_sulfurtransferase"/>
</dbReference>
<dbReference type="Gene3D" id="3.40.250.10">
    <property type="entry name" value="Rhodanese-like domain"/>
    <property type="match status" value="2"/>
</dbReference>
<dbReference type="AlphaFoldDB" id="A0A6F8PQV4"/>
<protein>
    <submittedName>
        <fullName evidence="4">Sulfurtransferase</fullName>
    </submittedName>
</protein>
<proteinExistence type="predicted"/>
<dbReference type="CDD" id="cd01449">
    <property type="entry name" value="TST_Repeat_2"/>
    <property type="match status" value="1"/>
</dbReference>
<dbReference type="Pfam" id="PF00581">
    <property type="entry name" value="Rhodanese"/>
    <property type="match status" value="2"/>
</dbReference>
<gene>
    <name evidence="4" type="primary">sseA1</name>
    <name evidence="4" type="ORF">THMIRHAT_22120</name>
</gene>
<keyword evidence="2" id="KW-0732">Signal</keyword>
<dbReference type="SUPFAM" id="SSF52821">
    <property type="entry name" value="Rhodanese/Cell cycle control phosphatase"/>
    <property type="match status" value="2"/>
</dbReference>
<dbReference type="PROSITE" id="PS00380">
    <property type="entry name" value="RHODANESE_1"/>
    <property type="match status" value="1"/>
</dbReference>
<dbReference type="PROSITE" id="PS50206">
    <property type="entry name" value="RHODANESE_3"/>
    <property type="match status" value="2"/>
</dbReference>
<dbReference type="InterPro" id="IPR001307">
    <property type="entry name" value="Thiosulphate_STrfase_CS"/>
</dbReference>